<dbReference type="Gramene" id="Solyc02g094753.1.1">
    <property type="protein sequence ID" value="Solyc02g094753.1.1"/>
    <property type="gene ID" value="Solyc02g094753.1"/>
</dbReference>
<name>A0A3Q7FEI4_SOLLC</name>
<feature type="domain" description="Aminotransferase-like plant mobile" evidence="3">
    <location>
        <begin position="124"/>
        <end position="385"/>
    </location>
</feature>
<dbReference type="InterPro" id="IPR019557">
    <property type="entry name" value="AminoTfrase-like_pln_mobile"/>
</dbReference>
<accession>A0A3Q7FEI4</accession>
<dbReference type="OMA" id="WHICISR"/>
<dbReference type="AlphaFoldDB" id="A0A3Q7FEI4"/>
<keyword evidence="5" id="KW-1185">Reference proteome</keyword>
<evidence type="ECO:0000256" key="1">
    <source>
        <dbReference type="SAM" id="Coils"/>
    </source>
</evidence>
<feature type="compositionally biased region" description="Basic and acidic residues" evidence="2">
    <location>
        <begin position="571"/>
        <end position="584"/>
    </location>
</feature>
<dbReference type="InParanoid" id="A0A3Q7FEI4"/>
<feature type="region of interest" description="Disordered" evidence="2">
    <location>
        <begin position="560"/>
        <end position="584"/>
    </location>
</feature>
<evidence type="ECO:0000313" key="4">
    <source>
        <dbReference type="EnsemblPlants" id="Solyc02g094753.1.1"/>
    </source>
</evidence>
<keyword evidence="1" id="KW-0175">Coiled coil</keyword>
<dbReference type="PANTHER" id="PTHR36607:SF23">
    <property type="entry name" value="AMINOTRANSFERASE-LIKE PLANT MOBILE DOMAIN-CONTAINING PROTEIN"/>
    <property type="match status" value="1"/>
</dbReference>
<feature type="region of interest" description="Disordered" evidence="2">
    <location>
        <begin position="626"/>
        <end position="680"/>
    </location>
</feature>
<evidence type="ECO:0000313" key="5">
    <source>
        <dbReference type="Proteomes" id="UP000004994"/>
    </source>
</evidence>
<sequence length="900" mass="103792">MVFFKDYTCPSSKLEYLIVGSEGGTMETKFLVQQSFVGRYVDPWPQLRNTLYMKSWTSEYNHKSNKTSKVWYLEKPIPHRMNVAKTFSNLGRRMIQEELRWGDNIVVEEDVLSKNGQTLNSACIRDAVFASLFTYDRNSNIIQAFCEAWCPQTNTLLTSAGETSISLWDLHILGGLPIKGYPYEEVIPNSTELTGFNDKRERFLPRTCEYMFAAFQHLKEENHGNMGISFNEWIQFWCKKDLKYELAPPRKEKKSRRLSSTHNPTGEIPTEINTWSIIQEMVFSKLGAKHQKYETYLTAFLSCWLCAFVLPSEEGNFIRPETFKIASLMASGKRVSLAIPILTSIYHGLNKISNSSQLDHVRVCFPIHYVYGWLAYYLKTHYPLTSGPSLPRMVVYSGEGAAKYFDKDEARKRVHRGENIVWNATILSRPHPTYYIDDEKSSEFDQAYFMSIRFNYLPLRRGENDIRVELLDEGLRYWRICVSRVTMSKATFPPAVTSAKKLYTTQYSSWWERSYGTFLEDNLDVMVEKAGSEFVTLLEDKFQDIEKTLSKVKTPLAPQHQSKKLNFSKASKKELVHTPTDKEKSPQFLFSSKLSLQETSKTSKDRCWKRQRIELSGAEIVEVRSVDADGHLQGSPRERPQVSEESTAILRPKAKPISYIEKDQESSSTSPGQTLKGLAPNSNELSRVLPKINGAMSVFEGRGVVFNHKRKYILGLWEEICRKLSRTSLNNISSYKDDIYEIFKEMSEMNLLDLSPLKRLVDSLFDHATSYDQEHSNFVDKEPEDRKMELLSNAKERLELFKVEECEKAKHVSSNKKSLKKVKRKLATLQGERVGLEAVLDAAKKNVEDIQAKILATEDEISSYENMSLLTPEDSIRMEQKRECLEASRQDLTNYKLRLD</sequence>
<dbReference type="PANTHER" id="PTHR36607">
    <property type="entry name" value="1,2-DIHYDROXY-3-KETO-5-METHYLTHIOPENTENE DIOXYGENASE 4"/>
    <property type="match status" value="1"/>
</dbReference>
<protein>
    <recommendedName>
        <fullName evidence="3">Aminotransferase-like plant mobile domain-containing protein</fullName>
    </recommendedName>
</protein>
<dbReference type="STRING" id="4081.A0A3Q7FEI4"/>
<dbReference type="Proteomes" id="UP000004994">
    <property type="component" value="Chromosome 2"/>
</dbReference>
<evidence type="ECO:0000256" key="2">
    <source>
        <dbReference type="SAM" id="MobiDB-lite"/>
    </source>
</evidence>
<organism evidence="4">
    <name type="scientific">Solanum lycopersicum</name>
    <name type="common">Tomato</name>
    <name type="synonym">Lycopersicon esculentum</name>
    <dbReference type="NCBI Taxonomy" id="4081"/>
    <lineage>
        <taxon>Eukaryota</taxon>
        <taxon>Viridiplantae</taxon>
        <taxon>Streptophyta</taxon>
        <taxon>Embryophyta</taxon>
        <taxon>Tracheophyta</taxon>
        <taxon>Spermatophyta</taxon>
        <taxon>Magnoliopsida</taxon>
        <taxon>eudicotyledons</taxon>
        <taxon>Gunneridae</taxon>
        <taxon>Pentapetalae</taxon>
        <taxon>asterids</taxon>
        <taxon>lamiids</taxon>
        <taxon>Solanales</taxon>
        <taxon>Solanaceae</taxon>
        <taxon>Solanoideae</taxon>
        <taxon>Solaneae</taxon>
        <taxon>Solanum</taxon>
        <taxon>Solanum subgen. Lycopersicon</taxon>
    </lineage>
</organism>
<evidence type="ECO:0000259" key="3">
    <source>
        <dbReference type="Pfam" id="PF10536"/>
    </source>
</evidence>
<feature type="coiled-coil region" evidence="1">
    <location>
        <begin position="819"/>
        <end position="867"/>
    </location>
</feature>
<feature type="compositionally biased region" description="Basic and acidic residues" evidence="2">
    <location>
        <begin position="626"/>
        <end position="642"/>
    </location>
</feature>
<dbReference type="EnsemblPlants" id="Solyc02g094753.1.1">
    <property type="protein sequence ID" value="Solyc02g094753.1.1"/>
    <property type="gene ID" value="Solyc02g094753.1"/>
</dbReference>
<reference evidence="4" key="2">
    <citation type="submission" date="2019-01" db="UniProtKB">
        <authorList>
            <consortium name="EnsemblPlants"/>
        </authorList>
    </citation>
    <scope>IDENTIFICATION</scope>
    <source>
        <strain evidence="4">cv. Heinz 1706</strain>
    </source>
</reference>
<reference evidence="4" key="1">
    <citation type="journal article" date="2012" name="Nature">
        <title>The tomato genome sequence provides insights into fleshy fruit evolution.</title>
        <authorList>
            <consortium name="Tomato Genome Consortium"/>
        </authorList>
    </citation>
    <scope>NUCLEOTIDE SEQUENCE [LARGE SCALE GENOMIC DNA]</scope>
    <source>
        <strain evidence="4">cv. Heinz 1706</strain>
    </source>
</reference>
<dbReference type="Pfam" id="PF10536">
    <property type="entry name" value="PMD"/>
    <property type="match status" value="1"/>
</dbReference>
<proteinExistence type="predicted"/>